<comment type="similarity">
    <text evidence="1">Belongs to the peptidase C48 family.</text>
</comment>
<evidence type="ECO:0000256" key="1">
    <source>
        <dbReference type="ARBA" id="ARBA00005234"/>
    </source>
</evidence>
<evidence type="ECO:0000313" key="6">
    <source>
        <dbReference type="Proteomes" id="UP000224567"/>
    </source>
</evidence>
<dbReference type="AlphaFoldDB" id="A0A2G2VCL6"/>
<dbReference type="SUPFAM" id="SSF54001">
    <property type="entry name" value="Cysteine proteinases"/>
    <property type="match status" value="1"/>
</dbReference>
<dbReference type="Gene3D" id="3.40.395.10">
    <property type="entry name" value="Adenoviral Proteinase, Chain A"/>
    <property type="match status" value="1"/>
</dbReference>
<dbReference type="PANTHER" id="PTHR33022:SF26">
    <property type="entry name" value="UBIQUITIN-LIKE PROTEASE FAMILY PROFILE DOMAIN-CONTAINING PROTEIN"/>
    <property type="match status" value="1"/>
</dbReference>
<reference evidence="6" key="2">
    <citation type="journal article" date="2017" name="J. Anim. Genet.">
        <title>Multiple reference genome sequences of hot pepper reveal the massive evolution of plant disease resistance genes by retroduplication.</title>
        <authorList>
            <person name="Kim S."/>
            <person name="Park J."/>
            <person name="Yeom S.-I."/>
            <person name="Kim Y.-M."/>
            <person name="Seo E."/>
            <person name="Kim K.-T."/>
            <person name="Kim M.-S."/>
            <person name="Lee J.M."/>
            <person name="Cheong K."/>
            <person name="Shin H.-S."/>
            <person name="Kim S.-B."/>
            <person name="Han K."/>
            <person name="Lee J."/>
            <person name="Park M."/>
            <person name="Lee H.-A."/>
            <person name="Lee H.-Y."/>
            <person name="Lee Y."/>
            <person name="Oh S."/>
            <person name="Lee J.H."/>
            <person name="Choi E."/>
            <person name="Choi E."/>
            <person name="Lee S.E."/>
            <person name="Jeon J."/>
            <person name="Kim H."/>
            <person name="Choi G."/>
            <person name="Song H."/>
            <person name="Lee J."/>
            <person name="Lee S.-C."/>
            <person name="Kwon J.-K."/>
            <person name="Lee H.-Y."/>
            <person name="Koo N."/>
            <person name="Hong Y."/>
            <person name="Kim R.W."/>
            <person name="Kang W.-H."/>
            <person name="Huh J.H."/>
            <person name="Kang B.-C."/>
            <person name="Yang T.-J."/>
            <person name="Lee Y.-H."/>
            <person name="Bennetzen J.L."/>
            <person name="Choi D."/>
        </authorList>
    </citation>
    <scope>NUCLEOTIDE SEQUENCE [LARGE SCALE GENOMIC DNA]</scope>
    <source>
        <strain evidence="6">cv. PBC81</strain>
    </source>
</reference>
<dbReference type="EMBL" id="MLFT02000022">
    <property type="protein sequence ID" value="PHT30679.1"/>
    <property type="molecule type" value="Genomic_DNA"/>
</dbReference>
<accession>A0A2G2VCL6</accession>
<dbReference type="GO" id="GO:0008234">
    <property type="term" value="F:cysteine-type peptidase activity"/>
    <property type="evidence" value="ECO:0007669"/>
    <property type="project" value="InterPro"/>
</dbReference>
<keyword evidence="6" id="KW-1185">Reference proteome</keyword>
<evidence type="ECO:0000256" key="2">
    <source>
        <dbReference type="ARBA" id="ARBA00022670"/>
    </source>
</evidence>
<feature type="domain" description="Ubiquitin-like protease family profile" evidence="4">
    <location>
        <begin position="389"/>
        <end position="441"/>
    </location>
</feature>
<evidence type="ECO:0000313" key="5">
    <source>
        <dbReference type="EMBL" id="PHT30679.1"/>
    </source>
</evidence>
<keyword evidence="3" id="KW-0378">Hydrolase</keyword>
<evidence type="ECO:0000256" key="3">
    <source>
        <dbReference type="ARBA" id="ARBA00022801"/>
    </source>
</evidence>
<dbReference type="OrthoDB" id="1305603at2759"/>
<dbReference type="InterPro" id="IPR003653">
    <property type="entry name" value="Peptidase_C48_C"/>
</dbReference>
<dbReference type="Proteomes" id="UP000224567">
    <property type="component" value="Unassembled WGS sequence"/>
</dbReference>
<dbReference type="PANTHER" id="PTHR33022">
    <property type="entry name" value="DUF1985 DOMAIN-CONTAINING PROTEIN"/>
    <property type="match status" value="1"/>
</dbReference>
<protein>
    <recommendedName>
        <fullName evidence="4">Ubiquitin-like protease family profile domain-containing protein</fullName>
    </recommendedName>
</protein>
<name>A0A2G2VCL6_CAPBA</name>
<comment type="caution">
    <text evidence="5">The sequence shown here is derived from an EMBL/GenBank/DDBJ whole genome shotgun (WGS) entry which is preliminary data.</text>
</comment>
<organism evidence="5 6">
    <name type="scientific">Capsicum baccatum</name>
    <name type="common">Peruvian pepper</name>
    <dbReference type="NCBI Taxonomy" id="33114"/>
    <lineage>
        <taxon>Eukaryota</taxon>
        <taxon>Viridiplantae</taxon>
        <taxon>Streptophyta</taxon>
        <taxon>Embryophyta</taxon>
        <taxon>Tracheophyta</taxon>
        <taxon>Spermatophyta</taxon>
        <taxon>Magnoliopsida</taxon>
        <taxon>eudicotyledons</taxon>
        <taxon>Gunneridae</taxon>
        <taxon>Pentapetalae</taxon>
        <taxon>asterids</taxon>
        <taxon>lamiids</taxon>
        <taxon>Solanales</taxon>
        <taxon>Solanaceae</taxon>
        <taxon>Solanoideae</taxon>
        <taxon>Capsiceae</taxon>
        <taxon>Capsicum</taxon>
    </lineage>
</organism>
<dbReference type="InterPro" id="IPR038765">
    <property type="entry name" value="Papain-like_cys_pep_sf"/>
</dbReference>
<evidence type="ECO:0000259" key="4">
    <source>
        <dbReference type="Pfam" id="PF02902"/>
    </source>
</evidence>
<gene>
    <name evidence="5" type="ORF">CQW23_29724</name>
</gene>
<reference evidence="5 6" key="1">
    <citation type="journal article" date="2017" name="Genome Biol.">
        <title>New reference genome sequences of hot pepper reveal the massive evolution of plant disease-resistance genes by retroduplication.</title>
        <authorList>
            <person name="Kim S."/>
            <person name="Park J."/>
            <person name="Yeom S.I."/>
            <person name="Kim Y.M."/>
            <person name="Seo E."/>
            <person name="Kim K.T."/>
            <person name="Kim M.S."/>
            <person name="Lee J.M."/>
            <person name="Cheong K."/>
            <person name="Shin H.S."/>
            <person name="Kim S.B."/>
            <person name="Han K."/>
            <person name="Lee J."/>
            <person name="Park M."/>
            <person name="Lee H.A."/>
            <person name="Lee H.Y."/>
            <person name="Lee Y."/>
            <person name="Oh S."/>
            <person name="Lee J.H."/>
            <person name="Choi E."/>
            <person name="Choi E."/>
            <person name="Lee S.E."/>
            <person name="Jeon J."/>
            <person name="Kim H."/>
            <person name="Choi G."/>
            <person name="Song H."/>
            <person name="Lee J."/>
            <person name="Lee S.C."/>
            <person name="Kwon J.K."/>
            <person name="Lee H.Y."/>
            <person name="Koo N."/>
            <person name="Hong Y."/>
            <person name="Kim R.W."/>
            <person name="Kang W.H."/>
            <person name="Huh J.H."/>
            <person name="Kang B.C."/>
            <person name="Yang T.J."/>
            <person name="Lee Y.H."/>
            <person name="Bennetzen J.L."/>
            <person name="Choi D."/>
        </authorList>
    </citation>
    <scope>NUCLEOTIDE SEQUENCE [LARGE SCALE GENOMIC DNA]</scope>
    <source>
        <strain evidence="6">cv. PBC81</strain>
    </source>
</reference>
<dbReference type="Pfam" id="PF02902">
    <property type="entry name" value="Peptidase_C48"/>
    <property type="match status" value="1"/>
</dbReference>
<proteinExistence type="inferred from homology"/>
<dbReference type="GO" id="GO:0006508">
    <property type="term" value="P:proteolysis"/>
    <property type="evidence" value="ECO:0007669"/>
    <property type="project" value="UniProtKB-KW"/>
</dbReference>
<sequence>MSVLYYPGNANIVANDLNILSLGSVAHVENNKRELVWEVHRLASLGVRLVDSAEGNIWGQSSLESSLVSEVKEKKDKDSSLVKLKGSVKEQKDKKAQRRKMIKIRLKEDQTNEFTTMGYDHSRIKAIVAFKNIEPTQREMAKFQILEKDVLEDEHSVDSDDDFQDPPPKQINQQFAEKEPEQPNVEDVALDRSGQLFSPNVVQNLDNMFDGTKISDEKVDQTKFSDSQFIIPDEMLLSLNAYPRESITTHLSKIHEEELTDEYLNDKKSESVVEDHCQINKENVGMGSKSELHGYVDLGNEEKIMTPPDEQRDELVWPDSQNTNPGSSVGYIHKFSQKDPFFYHPINGIVDAKIVKKFVDWISVDLLKGHAKRKELNFKTIQDTKIKSSDLFDVLFEDNLPQQSSESLDCGLYVITYTECLSYGHKVLSIEFDLNTLRTRYIALLWDNGIRKQEANAHSDFEAPLRPVRQRRIASVTEVFDV</sequence>
<keyword evidence="2" id="KW-0645">Protease</keyword>